<dbReference type="Proteomes" id="UP000050424">
    <property type="component" value="Unassembled WGS sequence"/>
</dbReference>
<accession>A0A0P7BA87</accession>
<comment type="caution">
    <text evidence="2">The sequence shown here is derived from an EMBL/GenBank/DDBJ whole genome shotgun (WGS) entry which is preliminary data.</text>
</comment>
<dbReference type="EMBL" id="LKCW01000223">
    <property type="protein sequence ID" value="KPM35999.1"/>
    <property type="molecule type" value="Genomic_DNA"/>
</dbReference>
<proteinExistence type="predicted"/>
<keyword evidence="3" id="KW-1185">Reference proteome</keyword>
<feature type="region of interest" description="Disordered" evidence="1">
    <location>
        <begin position="466"/>
        <end position="494"/>
    </location>
</feature>
<name>A0A0P7BA87_9HYPO</name>
<evidence type="ECO:0000256" key="1">
    <source>
        <dbReference type="SAM" id="MobiDB-lite"/>
    </source>
</evidence>
<feature type="compositionally biased region" description="Polar residues" evidence="1">
    <location>
        <begin position="384"/>
        <end position="397"/>
    </location>
</feature>
<dbReference type="STRING" id="78410.A0A0P7BA87"/>
<dbReference type="OrthoDB" id="4630416at2759"/>
<reference evidence="2 3" key="1">
    <citation type="submission" date="2015-09" db="EMBL/GenBank/DDBJ databases">
        <title>Draft genome of a European isolate of the apple canker pathogen Neonectria ditissima.</title>
        <authorList>
            <person name="Gomez-Cortecero A."/>
            <person name="Harrison R.J."/>
            <person name="Armitage A.D."/>
        </authorList>
    </citation>
    <scope>NUCLEOTIDE SEQUENCE [LARGE SCALE GENOMIC DNA]</scope>
    <source>
        <strain evidence="2 3">R09/05</strain>
    </source>
</reference>
<feature type="compositionally biased region" description="Basic and acidic residues" evidence="1">
    <location>
        <begin position="466"/>
        <end position="475"/>
    </location>
</feature>
<feature type="region of interest" description="Disordered" evidence="1">
    <location>
        <begin position="254"/>
        <end position="274"/>
    </location>
</feature>
<protein>
    <submittedName>
        <fullName evidence="2">Uncharacterized protein</fullName>
    </submittedName>
</protein>
<evidence type="ECO:0000313" key="3">
    <source>
        <dbReference type="Proteomes" id="UP000050424"/>
    </source>
</evidence>
<organism evidence="2 3">
    <name type="scientific">Neonectria ditissima</name>
    <dbReference type="NCBI Taxonomy" id="78410"/>
    <lineage>
        <taxon>Eukaryota</taxon>
        <taxon>Fungi</taxon>
        <taxon>Dikarya</taxon>
        <taxon>Ascomycota</taxon>
        <taxon>Pezizomycotina</taxon>
        <taxon>Sordariomycetes</taxon>
        <taxon>Hypocreomycetidae</taxon>
        <taxon>Hypocreales</taxon>
        <taxon>Nectriaceae</taxon>
        <taxon>Neonectria</taxon>
    </lineage>
</organism>
<feature type="compositionally biased region" description="Low complexity" evidence="1">
    <location>
        <begin position="258"/>
        <end position="268"/>
    </location>
</feature>
<gene>
    <name evidence="2" type="ORF">AK830_g10566</name>
</gene>
<dbReference type="AlphaFoldDB" id="A0A0P7BA87"/>
<evidence type="ECO:0000313" key="2">
    <source>
        <dbReference type="EMBL" id="KPM35999.1"/>
    </source>
</evidence>
<feature type="region of interest" description="Disordered" evidence="1">
    <location>
        <begin position="346"/>
        <end position="407"/>
    </location>
</feature>
<sequence>MAIASPPQPPVLKRGGFQVIKGSFSAGGVQRVAGKHLKELFNPESLRRKRDRMFAREAAKSLFKKSFFAGQLRHYGIGFNANATPDSLRTLLEDSVEQGRCDGVPKFVLALEQRMKREYKPLHEKWNSEMSAYRAKKKRKRDEEFAKCTTAGERATCDLGRFMKHYFLTDGLPDELKAPKPLALHGFGETEKLQAKAEPIPGLHIHSGGSDVVCIGWDRDAVVSLASRVTAKAAKTQKKRTTNKWEESLEAHRQYVASQDSSSQGQRGRPAKRPSLQWSNLEKCVGSYVVQCNKISKGWDVRAGDLTLDICKDRDGVLIANLDFGAVEGTMLLSLSEEKLELIASREENDEASDPSTSESEASESDESDSNSSSDGKNGKRSARATTSTNRDQSTGPNAKKRKLTPTVSRRVHFRLRGRETGEGCIFSDPEPGYLDFLDDECTEFAGKIHSLPFLDTNVKFHGYKVSDKPQRKPESWSFFSEEGSDSDQMRKWF</sequence>